<dbReference type="PANTHER" id="PTHR34280">
    <property type="entry name" value="OS01G0920100 PROTEIN"/>
    <property type="match status" value="1"/>
</dbReference>
<protein>
    <submittedName>
        <fullName evidence="2">Uncharacterized protein</fullName>
    </submittedName>
</protein>
<gene>
    <name evidence="2" type="ORF">Taro_012231</name>
</gene>
<dbReference type="OrthoDB" id="1925325at2759"/>
<evidence type="ECO:0000256" key="1">
    <source>
        <dbReference type="SAM" id="MobiDB-lite"/>
    </source>
</evidence>
<feature type="region of interest" description="Disordered" evidence="1">
    <location>
        <begin position="43"/>
        <end position="66"/>
    </location>
</feature>
<proteinExistence type="predicted"/>
<name>A0A843U892_COLES</name>
<evidence type="ECO:0000313" key="2">
    <source>
        <dbReference type="EMBL" id="MQL79818.1"/>
    </source>
</evidence>
<dbReference type="Proteomes" id="UP000652761">
    <property type="component" value="Unassembled WGS sequence"/>
</dbReference>
<keyword evidence="3" id="KW-1185">Reference proteome</keyword>
<accession>A0A843U892</accession>
<feature type="region of interest" description="Disordered" evidence="1">
    <location>
        <begin position="202"/>
        <end position="261"/>
    </location>
</feature>
<reference evidence="2" key="1">
    <citation type="submission" date="2017-07" db="EMBL/GenBank/DDBJ databases">
        <title>Taro Niue Genome Assembly and Annotation.</title>
        <authorList>
            <person name="Atibalentja N."/>
            <person name="Keating K."/>
            <person name="Fields C.J."/>
        </authorList>
    </citation>
    <scope>NUCLEOTIDE SEQUENCE</scope>
    <source>
        <strain evidence="2">Niue_2</strain>
        <tissue evidence="2">Leaf</tissue>
    </source>
</reference>
<feature type="compositionally biased region" description="Polar residues" evidence="1">
    <location>
        <begin position="129"/>
        <end position="150"/>
    </location>
</feature>
<feature type="compositionally biased region" description="Basic and acidic residues" evidence="1">
    <location>
        <begin position="202"/>
        <end position="216"/>
    </location>
</feature>
<organism evidence="2 3">
    <name type="scientific">Colocasia esculenta</name>
    <name type="common">Wild taro</name>
    <name type="synonym">Arum esculentum</name>
    <dbReference type="NCBI Taxonomy" id="4460"/>
    <lineage>
        <taxon>Eukaryota</taxon>
        <taxon>Viridiplantae</taxon>
        <taxon>Streptophyta</taxon>
        <taxon>Embryophyta</taxon>
        <taxon>Tracheophyta</taxon>
        <taxon>Spermatophyta</taxon>
        <taxon>Magnoliopsida</taxon>
        <taxon>Liliopsida</taxon>
        <taxon>Araceae</taxon>
        <taxon>Aroideae</taxon>
        <taxon>Colocasieae</taxon>
        <taxon>Colocasia</taxon>
    </lineage>
</organism>
<feature type="compositionally biased region" description="Basic and acidic residues" evidence="1">
    <location>
        <begin position="45"/>
        <end position="59"/>
    </location>
</feature>
<evidence type="ECO:0000313" key="3">
    <source>
        <dbReference type="Proteomes" id="UP000652761"/>
    </source>
</evidence>
<comment type="caution">
    <text evidence="2">The sequence shown here is derived from an EMBL/GenBank/DDBJ whole genome shotgun (WGS) entry which is preliminary data.</text>
</comment>
<dbReference type="PANTHER" id="PTHR34280:SF2">
    <property type="entry name" value="OS01G0920100 PROTEIN"/>
    <property type="match status" value="1"/>
</dbReference>
<feature type="region of interest" description="Disordered" evidence="1">
    <location>
        <begin position="125"/>
        <end position="172"/>
    </location>
</feature>
<dbReference type="InterPro" id="IPR038947">
    <property type="entry name" value="At3g27210-like"/>
</dbReference>
<dbReference type="AlphaFoldDB" id="A0A843U892"/>
<dbReference type="EMBL" id="NMUH01000476">
    <property type="protein sequence ID" value="MQL79818.1"/>
    <property type="molecule type" value="Genomic_DNA"/>
</dbReference>
<sequence length="261" mass="27537">MASQIPSQGKVPATFPGHGLSLLLINSIGHSLVAPIPQLSPSLSVRERERDRERGREGGKQGSLQAGACGQRTLLAMGSCVSSQKNKGAALAESLPALERPGPGSKDEAFFDSLECLESDCEDDFFSVNGDSTPSDGNSLDYQTGNPVRSQRSKLLSSGGHGDSGLETSPRKKLSELLQEPLRAKPLVNEHDIVDRVLEVKEKSEDVAAKTDHPPESSDGTPHLSGAQPTCGDVTTPDASSNNVKGKREKSKPCCLPSCAP</sequence>